<reference evidence="2 3" key="1">
    <citation type="submission" date="2019-03" db="EMBL/GenBank/DDBJ databases">
        <title>First draft genome of Liparis tanakae, snailfish: a comprehensive survey of snailfish specific genes.</title>
        <authorList>
            <person name="Kim W."/>
            <person name="Song I."/>
            <person name="Jeong J.-H."/>
            <person name="Kim D."/>
            <person name="Kim S."/>
            <person name="Ryu S."/>
            <person name="Song J.Y."/>
            <person name="Lee S.K."/>
        </authorList>
    </citation>
    <scope>NUCLEOTIDE SEQUENCE [LARGE SCALE GENOMIC DNA]</scope>
    <source>
        <tissue evidence="2">Muscle</tissue>
    </source>
</reference>
<proteinExistence type="predicted"/>
<accession>A0A4Z2FRW6</accession>
<protein>
    <submittedName>
        <fullName evidence="2">Uncharacterized protein</fullName>
    </submittedName>
</protein>
<dbReference type="AlphaFoldDB" id="A0A4Z2FRW6"/>
<dbReference type="EMBL" id="SRLO01000933">
    <property type="protein sequence ID" value="TNN43977.1"/>
    <property type="molecule type" value="Genomic_DNA"/>
</dbReference>
<sequence>MMGRRWRLQILARALTSSTQRGNSTTSGGQHLDGRGNERRQGAHRPVDGLVFAVLLSDRFPH</sequence>
<organism evidence="2 3">
    <name type="scientific">Liparis tanakae</name>
    <name type="common">Tanaka's snailfish</name>
    <dbReference type="NCBI Taxonomy" id="230148"/>
    <lineage>
        <taxon>Eukaryota</taxon>
        <taxon>Metazoa</taxon>
        <taxon>Chordata</taxon>
        <taxon>Craniata</taxon>
        <taxon>Vertebrata</taxon>
        <taxon>Euteleostomi</taxon>
        <taxon>Actinopterygii</taxon>
        <taxon>Neopterygii</taxon>
        <taxon>Teleostei</taxon>
        <taxon>Neoteleostei</taxon>
        <taxon>Acanthomorphata</taxon>
        <taxon>Eupercaria</taxon>
        <taxon>Perciformes</taxon>
        <taxon>Cottioidei</taxon>
        <taxon>Cottales</taxon>
        <taxon>Liparidae</taxon>
        <taxon>Liparis</taxon>
    </lineage>
</organism>
<feature type="compositionally biased region" description="Basic and acidic residues" evidence="1">
    <location>
        <begin position="32"/>
        <end position="44"/>
    </location>
</feature>
<dbReference type="Proteomes" id="UP000314294">
    <property type="component" value="Unassembled WGS sequence"/>
</dbReference>
<evidence type="ECO:0000313" key="2">
    <source>
        <dbReference type="EMBL" id="TNN43977.1"/>
    </source>
</evidence>
<comment type="caution">
    <text evidence="2">The sequence shown here is derived from an EMBL/GenBank/DDBJ whole genome shotgun (WGS) entry which is preliminary data.</text>
</comment>
<feature type="compositionally biased region" description="Polar residues" evidence="1">
    <location>
        <begin position="15"/>
        <end position="29"/>
    </location>
</feature>
<evidence type="ECO:0000313" key="3">
    <source>
        <dbReference type="Proteomes" id="UP000314294"/>
    </source>
</evidence>
<name>A0A4Z2FRW6_9TELE</name>
<feature type="region of interest" description="Disordered" evidence="1">
    <location>
        <begin position="15"/>
        <end position="44"/>
    </location>
</feature>
<gene>
    <name evidence="2" type="ORF">EYF80_045832</name>
</gene>
<evidence type="ECO:0000256" key="1">
    <source>
        <dbReference type="SAM" id="MobiDB-lite"/>
    </source>
</evidence>
<keyword evidence="3" id="KW-1185">Reference proteome</keyword>